<dbReference type="EMBL" id="KY684110">
    <property type="protein sequence ID" value="ARF11924.1"/>
    <property type="molecule type" value="Genomic_DNA"/>
</dbReference>
<evidence type="ECO:0000313" key="1">
    <source>
        <dbReference type="EMBL" id="ARF11924.1"/>
    </source>
</evidence>
<protein>
    <submittedName>
        <fullName evidence="1">Uncharacterized protein</fullName>
    </submittedName>
</protein>
<gene>
    <name evidence="1" type="ORF">Klosneuvirus_3_59</name>
</gene>
<sequence length="482" mass="57021">MEKTLSPHIQKILTECQKVGSFGVNTLYYDLEMCSDIDKIMNTLKNCYQLQATNVTNEFMIEDPHRSHIIIQVTGFPIKISCIDQNVDINDVIEKCKKAVNEGKDYILYQVNPKLYYHLKNKLIEQSFTVQDLGQCLHEELKFIKSVYMYKKDVYTYGCEAVHHESNRSMIEEFINNFDSDKLSMRISGWNNEVIFYQPYSILQELYQIYDQNKNIVFDGIIQGCKSEATNPRDHYGFYKIGYDEARLKKWIKKNGFGVYVEDPCSIAIRGWYYYHPRECVYPLLQELQDIYYQAEAEMYIKRLPEKYKKMAESGYIDHCELVGSKIAPQIVIKLNELGYRSWIWSGQYILTDWNHEINPKFGYRTQNTYTGEMSEWNKVTVELLNRWTSQPISPVEKELHRLVIAFELDNQEKLVRLIHDVKDDINKNGYFHGCPSSDYAIGMNRIMLNYFLNQPEYTVEKYRTYADFLSYTHGIEIKKKQ</sequence>
<proteinExistence type="predicted"/>
<accession>A0A1V0SJX1</accession>
<name>A0A1V0SJX1_9VIRU</name>
<reference evidence="1" key="1">
    <citation type="journal article" date="2017" name="Science">
        <title>Giant viruses with an expanded complement of translation system components.</title>
        <authorList>
            <person name="Schulz F."/>
            <person name="Yutin N."/>
            <person name="Ivanova N.N."/>
            <person name="Ortega D.R."/>
            <person name="Lee T.K."/>
            <person name="Vierheilig J."/>
            <person name="Daims H."/>
            <person name="Horn M."/>
            <person name="Wagner M."/>
            <person name="Jensen G.J."/>
            <person name="Kyrpides N.C."/>
            <person name="Koonin E.V."/>
            <person name="Woyke T."/>
        </authorList>
    </citation>
    <scope>NUCLEOTIDE SEQUENCE</scope>
    <source>
        <strain evidence="1">KNV1</strain>
    </source>
</reference>
<organism evidence="1">
    <name type="scientific">Klosneuvirus KNV1</name>
    <dbReference type="NCBI Taxonomy" id="1977640"/>
    <lineage>
        <taxon>Viruses</taxon>
        <taxon>Varidnaviria</taxon>
        <taxon>Bamfordvirae</taxon>
        <taxon>Nucleocytoviricota</taxon>
        <taxon>Megaviricetes</taxon>
        <taxon>Imitervirales</taxon>
        <taxon>Mimiviridae</taxon>
        <taxon>Klosneuvirinae</taxon>
        <taxon>Klosneuvirus</taxon>
    </lineage>
</organism>